<dbReference type="Proteomes" id="UP000504637">
    <property type="component" value="Unplaced"/>
</dbReference>
<evidence type="ECO:0008006" key="3">
    <source>
        <dbReference type="Google" id="ProtNLM"/>
    </source>
</evidence>
<dbReference type="AlphaFoldDB" id="A0A6J3LRB8"/>
<accession>A0A6J3LRB8</accession>
<evidence type="ECO:0000313" key="1">
    <source>
        <dbReference type="Proteomes" id="UP000504637"/>
    </source>
</evidence>
<reference evidence="2" key="3">
    <citation type="submission" date="2025-08" db="UniProtKB">
        <authorList>
            <consortium name="RefSeq"/>
        </authorList>
    </citation>
    <scope>IDENTIFICATION</scope>
    <source>
        <strain evidence="2">CBS 342.82</strain>
    </source>
</reference>
<sequence length="108" mass="12216">MYTGYTYHRLGNLLYTKDSLRASIDNLREAVEILREGQGTSLGAAARSKFHLARTPQDLGNFEESNQLYKERDADLLQCGYAVEARQLHPGIWSSLCYFVIGERIVSS</sequence>
<dbReference type="GeneID" id="54366890"/>
<gene>
    <name evidence="2" type="ORF">K489DRAFT_97163</name>
</gene>
<dbReference type="OrthoDB" id="6161812at2759"/>
<reference evidence="2" key="1">
    <citation type="submission" date="2020-01" db="EMBL/GenBank/DDBJ databases">
        <authorList>
            <consortium name="DOE Joint Genome Institute"/>
            <person name="Haridas S."/>
            <person name="Albert R."/>
            <person name="Binder M."/>
            <person name="Bloem J."/>
            <person name="Labutti K."/>
            <person name="Salamov A."/>
            <person name="Andreopoulos B."/>
            <person name="Baker S.E."/>
            <person name="Barry K."/>
            <person name="Bills G."/>
            <person name="Bluhm B.H."/>
            <person name="Cannon C."/>
            <person name="Castanera R."/>
            <person name="Culley D.E."/>
            <person name="Daum C."/>
            <person name="Ezra D."/>
            <person name="Gonzalez J.B."/>
            <person name="Henrissat B."/>
            <person name="Kuo A."/>
            <person name="Liang C."/>
            <person name="Lipzen A."/>
            <person name="Lutzoni F."/>
            <person name="Magnuson J."/>
            <person name="Mondo S."/>
            <person name="Nolan M."/>
            <person name="Ohm R."/>
            <person name="Pangilinan J."/>
            <person name="Park H.-J."/>
            <person name="Ramirez L."/>
            <person name="Alfaro M."/>
            <person name="Sun H."/>
            <person name="Tritt A."/>
            <person name="Yoshinaga Y."/>
            <person name="Zwiers L.-H."/>
            <person name="Turgeon B.G."/>
            <person name="Goodwin S.B."/>
            <person name="Spatafora J.W."/>
            <person name="Crous P.W."/>
            <person name="Grigoriev I.V."/>
        </authorList>
    </citation>
    <scope>NUCLEOTIDE SEQUENCE</scope>
    <source>
        <strain evidence="2">CBS 342.82</strain>
    </source>
</reference>
<name>A0A6J3LRB8_9PEZI</name>
<dbReference type="SUPFAM" id="SSF48452">
    <property type="entry name" value="TPR-like"/>
    <property type="match status" value="1"/>
</dbReference>
<proteinExistence type="predicted"/>
<protein>
    <recommendedName>
        <fullName evidence="3">TPR-like protein</fullName>
    </recommendedName>
</protein>
<evidence type="ECO:0000313" key="2">
    <source>
        <dbReference type="RefSeq" id="XP_033455416.1"/>
    </source>
</evidence>
<reference evidence="2" key="2">
    <citation type="submission" date="2020-04" db="EMBL/GenBank/DDBJ databases">
        <authorList>
            <consortium name="NCBI Genome Project"/>
        </authorList>
    </citation>
    <scope>NUCLEOTIDE SEQUENCE</scope>
    <source>
        <strain evidence="2">CBS 342.82</strain>
    </source>
</reference>
<dbReference type="RefSeq" id="XP_033455416.1">
    <property type="nucleotide sequence ID" value="XM_033609089.1"/>
</dbReference>
<keyword evidence="1" id="KW-1185">Reference proteome</keyword>
<dbReference type="InterPro" id="IPR011990">
    <property type="entry name" value="TPR-like_helical_dom_sf"/>
</dbReference>
<dbReference type="Gene3D" id="1.25.40.10">
    <property type="entry name" value="Tetratricopeptide repeat domain"/>
    <property type="match status" value="1"/>
</dbReference>
<organism evidence="2">
    <name type="scientific">Dissoconium aciculare CBS 342.82</name>
    <dbReference type="NCBI Taxonomy" id="1314786"/>
    <lineage>
        <taxon>Eukaryota</taxon>
        <taxon>Fungi</taxon>
        <taxon>Dikarya</taxon>
        <taxon>Ascomycota</taxon>
        <taxon>Pezizomycotina</taxon>
        <taxon>Dothideomycetes</taxon>
        <taxon>Dothideomycetidae</taxon>
        <taxon>Mycosphaerellales</taxon>
        <taxon>Dissoconiaceae</taxon>
        <taxon>Dissoconium</taxon>
    </lineage>
</organism>